<keyword evidence="2" id="KW-0646">Protease inhibitor</keyword>
<evidence type="ECO:0000313" key="6">
    <source>
        <dbReference type="EMBL" id="EDR12590.1"/>
    </source>
</evidence>
<gene>
    <name evidence="6" type="ORF">LACBIDRAFT_311135</name>
</gene>
<dbReference type="OrthoDB" id="3076125at2759"/>
<dbReference type="Pfam" id="PF10467">
    <property type="entry name" value="Inhibitor_I48"/>
    <property type="match status" value="1"/>
</dbReference>
<evidence type="ECO:0000256" key="1">
    <source>
        <dbReference type="ARBA" id="ARBA00011738"/>
    </source>
</evidence>
<dbReference type="GeneID" id="6072218"/>
<accession>B0CZB7</accession>
<dbReference type="InParanoid" id="B0CZB7"/>
<evidence type="ECO:0000256" key="3">
    <source>
        <dbReference type="ARBA" id="ARBA00022704"/>
    </source>
</evidence>
<proteinExistence type="inferred from homology"/>
<dbReference type="HOGENOM" id="CLU_139305_1_0_1"/>
<reference evidence="6 7" key="1">
    <citation type="journal article" date="2008" name="Nature">
        <title>The genome of Laccaria bicolor provides insights into mycorrhizal symbiosis.</title>
        <authorList>
            <person name="Martin F."/>
            <person name="Aerts A."/>
            <person name="Ahren D."/>
            <person name="Brun A."/>
            <person name="Danchin E.G.J."/>
            <person name="Duchaussoy F."/>
            <person name="Gibon J."/>
            <person name="Kohler A."/>
            <person name="Lindquist E."/>
            <person name="Pereda V."/>
            <person name="Salamov A."/>
            <person name="Shapiro H.J."/>
            <person name="Wuyts J."/>
            <person name="Blaudez D."/>
            <person name="Buee M."/>
            <person name="Brokstein P."/>
            <person name="Canbaeck B."/>
            <person name="Cohen D."/>
            <person name="Courty P.E."/>
            <person name="Coutinho P.M."/>
            <person name="Delaruelle C."/>
            <person name="Detter J.C."/>
            <person name="Deveau A."/>
            <person name="DiFazio S."/>
            <person name="Duplessis S."/>
            <person name="Fraissinet-Tachet L."/>
            <person name="Lucic E."/>
            <person name="Frey-Klett P."/>
            <person name="Fourrey C."/>
            <person name="Feussner I."/>
            <person name="Gay G."/>
            <person name="Grimwood J."/>
            <person name="Hoegger P.J."/>
            <person name="Jain P."/>
            <person name="Kilaru S."/>
            <person name="Labbe J."/>
            <person name="Lin Y.C."/>
            <person name="Legue V."/>
            <person name="Le Tacon F."/>
            <person name="Marmeisse R."/>
            <person name="Melayah D."/>
            <person name="Montanini B."/>
            <person name="Muratet M."/>
            <person name="Nehls U."/>
            <person name="Niculita-Hirzel H."/>
            <person name="Oudot-Le Secq M.P."/>
            <person name="Peter M."/>
            <person name="Quesneville H."/>
            <person name="Rajashekar B."/>
            <person name="Reich M."/>
            <person name="Rouhier N."/>
            <person name="Schmutz J."/>
            <person name="Yin T."/>
            <person name="Chalot M."/>
            <person name="Henrissat B."/>
            <person name="Kuees U."/>
            <person name="Lucas S."/>
            <person name="Van de Peer Y."/>
            <person name="Podila G.K."/>
            <person name="Polle A."/>
            <person name="Pukkila P.J."/>
            <person name="Richardson P.M."/>
            <person name="Rouze P."/>
            <person name="Sanders I.R."/>
            <person name="Stajich J.E."/>
            <person name="Tunlid A."/>
            <person name="Tuskan G."/>
            <person name="Grigoriev I.V."/>
        </authorList>
    </citation>
    <scope>NUCLEOTIDE SEQUENCE [LARGE SCALE GENOMIC DNA]</scope>
    <source>
        <strain evidence="7">S238N-H82 / ATCC MYA-4686</strain>
    </source>
</reference>
<comment type="subunit">
    <text evidence="1">Homodimer.</text>
</comment>
<sequence>MTISDGQYTLKASPIVEYYATDNGLNEIVTITQKTTSTAERQIWNIYAVEGKQDVYNIYIDTFVAREGWSLKDDSVVPKGPIDTSRERIAEWHITPLENGRPFSYTIRPVTKAVGVDYYVSANNESQVVIQALPIGDPNVPYWQIQPPHHY</sequence>
<dbReference type="RefSeq" id="XP_001876854.1">
    <property type="nucleotide sequence ID" value="XM_001876819.1"/>
</dbReference>
<protein>
    <submittedName>
        <fullName evidence="6">Predicted protein</fullName>
    </submittedName>
</protein>
<evidence type="ECO:0000256" key="2">
    <source>
        <dbReference type="ARBA" id="ARBA00022690"/>
    </source>
</evidence>
<dbReference type="KEGG" id="lbc:LACBIDRAFT_311135"/>
<comment type="function">
    <text evidence="4">Binds and inhibits cysteine proteinases. Inhibits most strongly papain and cathepsin L, more weakly bromelain and cathepsin B while it is completely ineffective against cathepsin H.</text>
</comment>
<name>B0CZB7_LACBS</name>
<evidence type="ECO:0000256" key="4">
    <source>
        <dbReference type="ARBA" id="ARBA00024855"/>
    </source>
</evidence>
<dbReference type="AlphaFoldDB" id="B0CZB7"/>
<keyword evidence="7" id="KW-1185">Reference proteome</keyword>
<dbReference type="InterPro" id="IPR019508">
    <property type="entry name" value="Prot_inh_I48_clitocypin"/>
</dbReference>
<dbReference type="Proteomes" id="UP000001194">
    <property type="component" value="Unassembled WGS sequence"/>
</dbReference>
<dbReference type="Gene3D" id="2.80.10.50">
    <property type="match status" value="1"/>
</dbReference>
<dbReference type="GO" id="GO:0004869">
    <property type="term" value="F:cysteine-type endopeptidase inhibitor activity"/>
    <property type="evidence" value="ECO:0007669"/>
    <property type="project" value="UniProtKB-KW"/>
</dbReference>
<evidence type="ECO:0000313" key="7">
    <source>
        <dbReference type="Proteomes" id="UP000001194"/>
    </source>
</evidence>
<comment type="similarity">
    <text evidence="5">Belongs to the protease inhibitor I48 family.</text>
</comment>
<keyword evidence="3" id="KW-0789">Thiol protease inhibitor</keyword>
<dbReference type="EMBL" id="DS547094">
    <property type="protein sequence ID" value="EDR12590.1"/>
    <property type="molecule type" value="Genomic_DNA"/>
</dbReference>
<evidence type="ECO:0000256" key="5">
    <source>
        <dbReference type="ARBA" id="ARBA00025775"/>
    </source>
</evidence>
<organism evidence="7">
    <name type="scientific">Laccaria bicolor (strain S238N-H82 / ATCC MYA-4686)</name>
    <name type="common">Bicoloured deceiver</name>
    <name type="synonym">Laccaria laccata var. bicolor</name>
    <dbReference type="NCBI Taxonomy" id="486041"/>
    <lineage>
        <taxon>Eukaryota</taxon>
        <taxon>Fungi</taxon>
        <taxon>Dikarya</taxon>
        <taxon>Basidiomycota</taxon>
        <taxon>Agaricomycotina</taxon>
        <taxon>Agaricomycetes</taxon>
        <taxon>Agaricomycetidae</taxon>
        <taxon>Agaricales</taxon>
        <taxon>Agaricineae</taxon>
        <taxon>Hydnangiaceae</taxon>
        <taxon>Laccaria</taxon>
    </lineage>
</organism>